<name>A0A5J5AEZ6_9ASTE</name>
<accession>A0A5J5AEZ6</accession>
<sequence>MSDGFQFNYKKHKRENQEKKKKVPVALDSWVAKIKEPFLFFGCITKMACGGVDVLWAQSSFFSDQKRILKCNETE</sequence>
<dbReference type="EMBL" id="CM018045">
    <property type="protein sequence ID" value="KAA8527791.1"/>
    <property type="molecule type" value="Genomic_DNA"/>
</dbReference>
<evidence type="ECO:0000256" key="1">
    <source>
        <dbReference type="SAM" id="MobiDB-lite"/>
    </source>
</evidence>
<dbReference type="Proteomes" id="UP000325577">
    <property type="component" value="Linkage Group LG21"/>
</dbReference>
<gene>
    <name evidence="2" type="ORF">F0562_035340</name>
</gene>
<organism evidence="2 3">
    <name type="scientific">Nyssa sinensis</name>
    <dbReference type="NCBI Taxonomy" id="561372"/>
    <lineage>
        <taxon>Eukaryota</taxon>
        <taxon>Viridiplantae</taxon>
        <taxon>Streptophyta</taxon>
        <taxon>Embryophyta</taxon>
        <taxon>Tracheophyta</taxon>
        <taxon>Spermatophyta</taxon>
        <taxon>Magnoliopsida</taxon>
        <taxon>eudicotyledons</taxon>
        <taxon>Gunneridae</taxon>
        <taxon>Pentapetalae</taxon>
        <taxon>asterids</taxon>
        <taxon>Cornales</taxon>
        <taxon>Nyssaceae</taxon>
        <taxon>Nyssa</taxon>
    </lineage>
</organism>
<reference evidence="2 3" key="1">
    <citation type="submission" date="2019-09" db="EMBL/GenBank/DDBJ databases">
        <title>A chromosome-level genome assembly of the Chinese tupelo Nyssa sinensis.</title>
        <authorList>
            <person name="Yang X."/>
            <person name="Kang M."/>
            <person name="Yang Y."/>
            <person name="Xiong H."/>
            <person name="Wang M."/>
            <person name="Zhang Z."/>
            <person name="Wang Z."/>
            <person name="Wu H."/>
            <person name="Ma T."/>
            <person name="Liu J."/>
            <person name="Xi Z."/>
        </authorList>
    </citation>
    <scope>NUCLEOTIDE SEQUENCE [LARGE SCALE GENOMIC DNA]</scope>
    <source>
        <strain evidence="2">J267</strain>
        <tissue evidence="2">Leaf</tissue>
    </source>
</reference>
<feature type="compositionally biased region" description="Basic residues" evidence="1">
    <location>
        <begin position="9"/>
        <end position="20"/>
    </location>
</feature>
<proteinExistence type="predicted"/>
<feature type="region of interest" description="Disordered" evidence="1">
    <location>
        <begin position="1"/>
        <end position="20"/>
    </location>
</feature>
<dbReference type="AlphaFoldDB" id="A0A5J5AEZ6"/>
<evidence type="ECO:0000313" key="3">
    <source>
        <dbReference type="Proteomes" id="UP000325577"/>
    </source>
</evidence>
<protein>
    <submittedName>
        <fullName evidence="2">Uncharacterized protein</fullName>
    </submittedName>
</protein>
<keyword evidence="3" id="KW-1185">Reference proteome</keyword>
<evidence type="ECO:0000313" key="2">
    <source>
        <dbReference type="EMBL" id="KAA8527791.1"/>
    </source>
</evidence>